<reference evidence="8" key="1">
    <citation type="submission" date="2022-10" db="EMBL/GenBank/DDBJ databases">
        <title>Novel sulphate-reducing endosymbionts in the free-living metamonad Anaeramoeba.</title>
        <authorList>
            <person name="Jerlstrom-Hultqvist J."/>
            <person name="Cepicka I."/>
            <person name="Gallot-Lavallee L."/>
            <person name="Salas-Leiva D."/>
            <person name="Curtis B.A."/>
            <person name="Zahonova K."/>
            <person name="Pipaliya S."/>
            <person name="Dacks J."/>
            <person name="Roger A.J."/>
        </authorList>
    </citation>
    <scope>NUCLEOTIDE SEQUENCE</scope>
    <source>
        <strain evidence="8">BMAN</strain>
    </source>
</reference>
<dbReference type="InterPro" id="IPR001041">
    <property type="entry name" value="2Fe-2S_ferredoxin-type"/>
</dbReference>
<dbReference type="EMBL" id="JAPDFW010000065">
    <property type="protein sequence ID" value="KAJ5075314.1"/>
    <property type="molecule type" value="Genomic_DNA"/>
</dbReference>
<evidence type="ECO:0000256" key="2">
    <source>
        <dbReference type="ARBA" id="ARBA00022714"/>
    </source>
</evidence>
<keyword evidence="5" id="KW-0411">Iron-sulfur</keyword>
<dbReference type="InterPro" id="IPR036010">
    <property type="entry name" value="2Fe-2S_ferredoxin-like_sf"/>
</dbReference>
<dbReference type="Proteomes" id="UP001149090">
    <property type="component" value="Unassembled WGS sequence"/>
</dbReference>
<dbReference type="Pfam" id="PF00111">
    <property type="entry name" value="Fer2"/>
    <property type="match status" value="1"/>
</dbReference>
<dbReference type="GO" id="GO:0140647">
    <property type="term" value="P:P450-containing electron transport chain"/>
    <property type="evidence" value="ECO:0007669"/>
    <property type="project" value="InterPro"/>
</dbReference>
<evidence type="ECO:0000256" key="1">
    <source>
        <dbReference type="ARBA" id="ARBA00010914"/>
    </source>
</evidence>
<evidence type="ECO:0000313" key="8">
    <source>
        <dbReference type="EMBL" id="KAJ5075314.1"/>
    </source>
</evidence>
<evidence type="ECO:0000256" key="6">
    <source>
        <dbReference type="ARBA" id="ARBA00034078"/>
    </source>
</evidence>
<dbReference type="Gene3D" id="3.10.20.30">
    <property type="match status" value="1"/>
</dbReference>
<dbReference type="OMA" id="IEIAPYR"/>
<proteinExistence type="inferred from homology"/>
<evidence type="ECO:0000256" key="5">
    <source>
        <dbReference type="ARBA" id="ARBA00023014"/>
    </source>
</evidence>
<dbReference type="PROSITE" id="PS51085">
    <property type="entry name" value="2FE2S_FER_2"/>
    <property type="match status" value="1"/>
</dbReference>
<evidence type="ECO:0000259" key="7">
    <source>
        <dbReference type="PROSITE" id="PS51085"/>
    </source>
</evidence>
<dbReference type="InterPro" id="IPR012675">
    <property type="entry name" value="Beta-grasp_dom_sf"/>
</dbReference>
<keyword evidence="3" id="KW-0479">Metal-binding</keyword>
<keyword evidence="9" id="KW-1185">Reference proteome</keyword>
<name>A0A9Q0RE23_ANAIG</name>
<protein>
    <submittedName>
        <fullName evidence="8">Ferredoxin/adrenodoxin</fullName>
    </submittedName>
</protein>
<keyword evidence="2" id="KW-0001">2Fe-2S</keyword>
<dbReference type="SUPFAM" id="SSF54292">
    <property type="entry name" value="2Fe-2S ferredoxin-like"/>
    <property type="match status" value="1"/>
</dbReference>
<dbReference type="PANTHER" id="PTHR23426">
    <property type="entry name" value="FERREDOXIN/ADRENODOXIN"/>
    <property type="match status" value="1"/>
</dbReference>
<gene>
    <name evidence="8" type="ORF">M0811_07284</name>
</gene>
<comment type="cofactor">
    <cofactor evidence="6">
        <name>[2Fe-2S] cluster</name>
        <dbReference type="ChEBI" id="CHEBI:190135"/>
    </cofactor>
</comment>
<evidence type="ECO:0000256" key="3">
    <source>
        <dbReference type="ARBA" id="ARBA00022723"/>
    </source>
</evidence>
<dbReference type="PANTHER" id="PTHR23426:SF65">
    <property type="entry name" value="FERREDOXIN-2, MITOCHONDRIAL"/>
    <property type="match status" value="1"/>
</dbReference>
<dbReference type="AlphaFoldDB" id="A0A9Q0RE23"/>
<organism evidence="8 9">
    <name type="scientific">Anaeramoeba ignava</name>
    <name type="common">Anaerobic marine amoeba</name>
    <dbReference type="NCBI Taxonomy" id="1746090"/>
    <lineage>
        <taxon>Eukaryota</taxon>
        <taxon>Metamonada</taxon>
        <taxon>Anaeramoebidae</taxon>
        <taxon>Anaeramoeba</taxon>
    </lineage>
</organism>
<dbReference type="InterPro" id="IPR001055">
    <property type="entry name" value="Adrenodoxin-like"/>
</dbReference>
<dbReference type="GO" id="GO:0051537">
    <property type="term" value="F:2 iron, 2 sulfur cluster binding"/>
    <property type="evidence" value="ECO:0007669"/>
    <property type="project" value="UniProtKB-KW"/>
</dbReference>
<dbReference type="GO" id="GO:0009055">
    <property type="term" value="F:electron transfer activity"/>
    <property type="evidence" value="ECO:0007669"/>
    <property type="project" value="TreeGrafter"/>
</dbReference>
<comment type="similarity">
    <text evidence="1">Belongs to the adrenodoxin/putidaredoxin family.</text>
</comment>
<keyword evidence="4" id="KW-0408">Iron</keyword>
<comment type="caution">
    <text evidence="8">The sequence shown here is derived from an EMBL/GenBank/DDBJ whole genome shotgun (WGS) entry which is preliminary data.</text>
</comment>
<feature type="domain" description="2Fe-2S ferredoxin-type" evidence="7">
    <location>
        <begin position="29"/>
        <end position="134"/>
    </location>
</feature>
<sequence length="135" mass="15081">MFSFAFSKSLTQKTLEKTITSSTINRFISKFTLIDTKGNKTEIEFDPEEENSLLDIVLEKGIESIHHSCNGGFACGDCHVYVQPDKFSKLLPAEDDEKDCLSVAKDLKQNSRLACGLIMNSDAVDLVIEIAPYRK</sequence>
<dbReference type="OrthoDB" id="268593at2759"/>
<dbReference type="GO" id="GO:0046872">
    <property type="term" value="F:metal ion binding"/>
    <property type="evidence" value="ECO:0007669"/>
    <property type="project" value="UniProtKB-KW"/>
</dbReference>
<dbReference type="CDD" id="cd00207">
    <property type="entry name" value="fer2"/>
    <property type="match status" value="1"/>
</dbReference>
<evidence type="ECO:0000313" key="9">
    <source>
        <dbReference type="Proteomes" id="UP001149090"/>
    </source>
</evidence>
<evidence type="ECO:0000256" key="4">
    <source>
        <dbReference type="ARBA" id="ARBA00023004"/>
    </source>
</evidence>
<accession>A0A9Q0RE23</accession>